<dbReference type="PANTHER" id="PTHR35401">
    <property type="entry name" value="COPG FAMILY HELIX-TURN-HELIX PROTEIN-RELATED-RELATED"/>
    <property type="match status" value="1"/>
</dbReference>
<keyword evidence="1" id="KW-1277">Toxin-antitoxin system</keyword>
<reference evidence="3 4" key="1">
    <citation type="submission" date="2018-03" db="EMBL/GenBank/DDBJ databases">
        <title>Cross-interface Injection: A General Nanoliter Liquid Handling Method Applied to Single Cells Genome Amplification Automated Nanoliter Liquid Handling Applied to Single Cell Multiple Displacement Amplification.</title>
        <authorList>
            <person name="Yun J."/>
            <person name="Xu P."/>
            <person name="Xu J."/>
            <person name="Dai X."/>
            <person name="Wang Y."/>
            <person name="Zheng X."/>
            <person name="Cao C."/>
            <person name="Yi Q."/>
            <person name="Zhu Y."/>
            <person name="Wang L."/>
            <person name="Dong Z."/>
            <person name="Huang Y."/>
            <person name="Huang L."/>
            <person name="Du W."/>
        </authorList>
    </citation>
    <scope>NUCLEOTIDE SEQUENCE [LARGE SCALE GENOMIC DNA]</scope>
    <source>
        <strain evidence="3 4">A9-4</strain>
    </source>
</reference>
<dbReference type="PANTHER" id="PTHR35401:SF2">
    <property type="entry name" value="ABC-TYPE TRANSPORT SYSTEM"/>
    <property type="match status" value="1"/>
</dbReference>
<comment type="caution">
    <text evidence="3">The sequence shown here is derived from an EMBL/GenBank/DDBJ whole genome shotgun (WGS) entry which is preliminary data.</text>
</comment>
<dbReference type="Proteomes" id="UP000241514">
    <property type="component" value="Unassembled WGS sequence"/>
</dbReference>
<comment type="similarity">
    <text evidence="2">Belongs to the TacA antitoxin family.</text>
</comment>
<proteinExistence type="inferred from homology"/>
<evidence type="ECO:0000256" key="1">
    <source>
        <dbReference type="ARBA" id="ARBA00022649"/>
    </source>
</evidence>
<protein>
    <submittedName>
        <fullName evidence="3">DUF1778 domain-containing protein</fullName>
    </submittedName>
</protein>
<dbReference type="Gene3D" id="1.20.890.30">
    <property type="entry name" value="VCA0319-like"/>
    <property type="match status" value="1"/>
</dbReference>
<accession>A0A6N4DK86</accession>
<dbReference type="Gene3D" id="1.10.1220.10">
    <property type="entry name" value="Met repressor-like"/>
    <property type="match status" value="1"/>
</dbReference>
<name>A0A6N4DK86_9GAMM</name>
<dbReference type="GO" id="GO:0006355">
    <property type="term" value="P:regulation of DNA-templated transcription"/>
    <property type="evidence" value="ECO:0007669"/>
    <property type="project" value="InterPro"/>
</dbReference>
<dbReference type="InterPro" id="IPR013321">
    <property type="entry name" value="Arc_rbn_hlx_hlx"/>
</dbReference>
<gene>
    <name evidence="3" type="ORF">C9928_00990</name>
</gene>
<evidence type="ECO:0000256" key="2">
    <source>
        <dbReference type="ARBA" id="ARBA00049988"/>
    </source>
</evidence>
<dbReference type="InterPro" id="IPR014795">
    <property type="entry name" value="TacA_1-like"/>
</dbReference>
<evidence type="ECO:0000313" key="3">
    <source>
        <dbReference type="EMBL" id="PTB90158.1"/>
    </source>
</evidence>
<organism evidence="3 4">
    <name type="scientific">Pseudidiomarina aestuarii</name>
    <dbReference type="NCBI Taxonomy" id="624146"/>
    <lineage>
        <taxon>Bacteria</taxon>
        <taxon>Pseudomonadati</taxon>
        <taxon>Pseudomonadota</taxon>
        <taxon>Gammaproteobacteria</taxon>
        <taxon>Alteromonadales</taxon>
        <taxon>Idiomarinaceae</taxon>
        <taxon>Pseudidiomarina</taxon>
    </lineage>
</organism>
<dbReference type="InterPro" id="IPR010985">
    <property type="entry name" value="Ribbon_hlx_hlx"/>
</dbReference>
<sequence>MAPFQLMVAMMNNNLERDRITARIPKHIKDDIQAAADMVGSQLNDFIVQAALQKAQEIIARDKLIELTVEDSKAFYNAIDNPDEPNAKLKAAAARARSQGLA</sequence>
<dbReference type="EMBL" id="PYVG01000003">
    <property type="protein sequence ID" value="PTB90158.1"/>
    <property type="molecule type" value="Genomic_DNA"/>
</dbReference>
<dbReference type="AlphaFoldDB" id="A0A6N4DK86"/>
<evidence type="ECO:0000313" key="4">
    <source>
        <dbReference type="Proteomes" id="UP000241514"/>
    </source>
</evidence>
<dbReference type="Pfam" id="PF08681">
    <property type="entry name" value="TacA1"/>
    <property type="match status" value="1"/>
</dbReference>
<dbReference type="SUPFAM" id="SSF47598">
    <property type="entry name" value="Ribbon-helix-helix"/>
    <property type="match status" value="1"/>
</dbReference>